<keyword evidence="9" id="KW-1185">Reference proteome</keyword>
<evidence type="ECO:0000313" key="8">
    <source>
        <dbReference type="EMBL" id="MBC5667808.1"/>
    </source>
</evidence>
<gene>
    <name evidence="8" type="ORF">H8S00_07430</name>
</gene>
<comment type="similarity">
    <text evidence="2">Belongs to the GtrA family.</text>
</comment>
<dbReference type="Proteomes" id="UP000597877">
    <property type="component" value="Unassembled WGS sequence"/>
</dbReference>
<feature type="transmembrane region" description="Helical" evidence="6">
    <location>
        <begin position="48"/>
        <end position="65"/>
    </location>
</feature>
<keyword evidence="5 6" id="KW-0472">Membrane</keyword>
<dbReference type="RefSeq" id="WP_021953554.1">
    <property type="nucleotide sequence ID" value="NZ_JACOOZ010000004.1"/>
</dbReference>
<comment type="subcellular location">
    <subcellularLocation>
        <location evidence="1">Membrane</location>
        <topology evidence="1">Multi-pass membrane protein</topology>
    </subcellularLocation>
</comment>
<keyword evidence="4 6" id="KW-1133">Transmembrane helix</keyword>
<evidence type="ECO:0000259" key="7">
    <source>
        <dbReference type="Pfam" id="PF04138"/>
    </source>
</evidence>
<reference evidence="8 9" key="1">
    <citation type="submission" date="2020-08" db="EMBL/GenBank/DDBJ databases">
        <title>Genome public.</title>
        <authorList>
            <person name="Liu C."/>
            <person name="Sun Q."/>
        </authorList>
    </citation>
    <scope>NUCLEOTIDE SEQUENCE [LARGE SCALE GENOMIC DNA]</scope>
    <source>
        <strain evidence="8 9">BX4</strain>
    </source>
</reference>
<comment type="caution">
    <text evidence="8">The sequence shown here is derived from an EMBL/GenBank/DDBJ whole genome shotgun (WGS) entry which is preliminary data.</text>
</comment>
<organism evidence="8 9">
    <name type="scientific">Eubacterium segne</name>
    <dbReference type="NCBI Taxonomy" id="2763045"/>
    <lineage>
        <taxon>Bacteria</taxon>
        <taxon>Bacillati</taxon>
        <taxon>Bacillota</taxon>
        <taxon>Clostridia</taxon>
        <taxon>Eubacteriales</taxon>
        <taxon>Eubacteriaceae</taxon>
        <taxon>Eubacterium</taxon>
    </lineage>
</organism>
<dbReference type="EMBL" id="JACOOZ010000004">
    <property type="protein sequence ID" value="MBC5667808.1"/>
    <property type="molecule type" value="Genomic_DNA"/>
</dbReference>
<keyword evidence="3 6" id="KW-0812">Transmembrane</keyword>
<feature type="transmembrane region" description="Helical" evidence="6">
    <location>
        <begin position="116"/>
        <end position="139"/>
    </location>
</feature>
<sequence>MKTIKNLYYQYKEIIMYLIMGVLTTLVNWVVYAVTVRALPISGEVTKVAVANVIAWIAGVIFAYFTNKIWVFESYSWKLKFVLKEMSMFVGARLITGCIEWLGVPALVKLGLNQKFLGIDGMFSKVLVSVIVVILNYVFSKLLIFKNKENQAD</sequence>
<proteinExistence type="inferred from homology"/>
<dbReference type="InterPro" id="IPR051401">
    <property type="entry name" value="GtrA_CellWall_Glycosyl"/>
</dbReference>
<feature type="transmembrane region" description="Helical" evidence="6">
    <location>
        <begin position="14"/>
        <end position="36"/>
    </location>
</feature>
<dbReference type="Pfam" id="PF04138">
    <property type="entry name" value="GtrA_DPMS_TM"/>
    <property type="match status" value="1"/>
</dbReference>
<evidence type="ECO:0000256" key="5">
    <source>
        <dbReference type="ARBA" id="ARBA00023136"/>
    </source>
</evidence>
<evidence type="ECO:0000256" key="3">
    <source>
        <dbReference type="ARBA" id="ARBA00022692"/>
    </source>
</evidence>
<evidence type="ECO:0000256" key="6">
    <source>
        <dbReference type="SAM" id="Phobius"/>
    </source>
</evidence>
<evidence type="ECO:0000256" key="4">
    <source>
        <dbReference type="ARBA" id="ARBA00022989"/>
    </source>
</evidence>
<dbReference type="PANTHER" id="PTHR38459">
    <property type="entry name" value="PROPHAGE BACTOPRENOL-LINKED GLUCOSE TRANSLOCASE HOMOLOG"/>
    <property type="match status" value="1"/>
</dbReference>
<evidence type="ECO:0000256" key="1">
    <source>
        <dbReference type="ARBA" id="ARBA00004141"/>
    </source>
</evidence>
<evidence type="ECO:0000313" key="9">
    <source>
        <dbReference type="Proteomes" id="UP000597877"/>
    </source>
</evidence>
<accession>A0ABR7F2I4</accession>
<name>A0ABR7F2I4_9FIRM</name>
<evidence type="ECO:0000256" key="2">
    <source>
        <dbReference type="ARBA" id="ARBA00009399"/>
    </source>
</evidence>
<feature type="transmembrane region" description="Helical" evidence="6">
    <location>
        <begin position="86"/>
        <end position="104"/>
    </location>
</feature>
<dbReference type="PANTHER" id="PTHR38459:SF5">
    <property type="entry name" value="CELL WALL TEICHOIC ACID GLYCOSYLATION PROTEIN GTCA"/>
    <property type="match status" value="1"/>
</dbReference>
<feature type="domain" description="GtrA/DPMS transmembrane" evidence="7">
    <location>
        <begin position="17"/>
        <end position="145"/>
    </location>
</feature>
<dbReference type="InterPro" id="IPR007267">
    <property type="entry name" value="GtrA_DPMS_TM"/>
</dbReference>
<protein>
    <submittedName>
        <fullName evidence="8">GtrA family protein</fullName>
    </submittedName>
</protein>